<accession>A0A5C4RU41</accession>
<dbReference type="EMBL" id="SMDR01000001">
    <property type="protein sequence ID" value="TNJ34528.1"/>
    <property type="molecule type" value="Genomic_DNA"/>
</dbReference>
<dbReference type="InterPro" id="IPR013538">
    <property type="entry name" value="ASHA1/2-like_C"/>
</dbReference>
<keyword evidence="4" id="KW-1185">Reference proteome</keyword>
<proteinExistence type="inferred from homology"/>
<evidence type="ECO:0000256" key="1">
    <source>
        <dbReference type="ARBA" id="ARBA00006817"/>
    </source>
</evidence>
<protein>
    <submittedName>
        <fullName evidence="3">SRPBCC domain-containing protein</fullName>
    </submittedName>
</protein>
<comment type="similarity">
    <text evidence="1">Belongs to the AHA1 family.</text>
</comment>
<organism evidence="3 4">
    <name type="scientific">Arenimonas terrae</name>
    <dbReference type="NCBI Taxonomy" id="2546226"/>
    <lineage>
        <taxon>Bacteria</taxon>
        <taxon>Pseudomonadati</taxon>
        <taxon>Pseudomonadota</taxon>
        <taxon>Gammaproteobacteria</taxon>
        <taxon>Lysobacterales</taxon>
        <taxon>Lysobacteraceae</taxon>
        <taxon>Arenimonas</taxon>
    </lineage>
</organism>
<gene>
    <name evidence="3" type="ORF">E1B00_01695</name>
</gene>
<dbReference type="OrthoDB" id="9805228at2"/>
<comment type="caution">
    <text evidence="3">The sequence shown here is derived from an EMBL/GenBank/DDBJ whole genome shotgun (WGS) entry which is preliminary data.</text>
</comment>
<dbReference type="Pfam" id="PF08327">
    <property type="entry name" value="AHSA1"/>
    <property type="match status" value="1"/>
</dbReference>
<evidence type="ECO:0000313" key="4">
    <source>
        <dbReference type="Proteomes" id="UP000305760"/>
    </source>
</evidence>
<evidence type="ECO:0000259" key="2">
    <source>
        <dbReference type="Pfam" id="PF08327"/>
    </source>
</evidence>
<sequence length="157" mass="18050">MSASLKPPALAHDDELIIEREFDAPRAAVFKAWTDPAALALWFCPEGCDAPFQRFDPRVGGSYRVCLRGKESGTEWWMQGEFLEIVPPERIVLTHVWDDVARRPDEDSVITVRFEDLGGRTRMHFHQVRFVSVAERDDHRGGWNSCFNRLQGLLDHD</sequence>
<dbReference type="SUPFAM" id="SSF55961">
    <property type="entry name" value="Bet v1-like"/>
    <property type="match status" value="1"/>
</dbReference>
<dbReference type="RefSeq" id="WP_139444999.1">
    <property type="nucleotide sequence ID" value="NZ_SMDR01000001.1"/>
</dbReference>
<dbReference type="Proteomes" id="UP000305760">
    <property type="component" value="Unassembled WGS sequence"/>
</dbReference>
<dbReference type="Gene3D" id="3.30.530.20">
    <property type="match status" value="1"/>
</dbReference>
<feature type="domain" description="Activator of Hsp90 ATPase homologue 1/2-like C-terminal" evidence="2">
    <location>
        <begin position="23"/>
        <end position="154"/>
    </location>
</feature>
<evidence type="ECO:0000313" key="3">
    <source>
        <dbReference type="EMBL" id="TNJ34528.1"/>
    </source>
</evidence>
<dbReference type="CDD" id="cd07814">
    <property type="entry name" value="SRPBCC_CalC_Aha1-like"/>
    <property type="match status" value="1"/>
</dbReference>
<dbReference type="AlphaFoldDB" id="A0A5C4RU41"/>
<dbReference type="InterPro" id="IPR023393">
    <property type="entry name" value="START-like_dom_sf"/>
</dbReference>
<name>A0A5C4RU41_9GAMM</name>
<reference evidence="3 4" key="1">
    <citation type="submission" date="2019-03" db="EMBL/GenBank/DDBJ databases">
        <title>Arenimonas daejeonensis sp. nov., isolated from compost.</title>
        <authorList>
            <person name="Jeon C.O."/>
        </authorList>
    </citation>
    <scope>NUCLEOTIDE SEQUENCE [LARGE SCALE GENOMIC DNA]</scope>
    <source>
        <strain evidence="3 4">R29</strain>
    </source>
</reference>